<dbReference type="EMBL" id="CADCVD010000108">
    <property type="protein sequence ID" value="CAA9450662.1"/>
    <property type="molecule type" value="Genomic_DNA"/>
</dbReference>
<organism evidence="1">
    <name type="scientific">uncultured Rubrobacteraceae bacterium</name>
    <dbReference type="NCBI Taxonomy" id="349277"/>
    <lineage>
        <taxon>Bacteria</taxon>
        <taxon>Bacillati</taxon>
        <taxon>Actinomycetota</taxon>
        <taxon>Rubrobacteria</taxon>
        <taxon>Rubrobacterales</taxon>
        <taxon>Rubrobacteraceae</taxon>
        <taxon>environmental samples</taxon>
    </lineage>
</organism>
<evidence type="ECO:0000313" key="1">
    <source>
        <dbReference type="EMBL" id="CAA9450662.1"/>
    </source>
</evidence>
<sequence length="41" mass="4503">MVSYLVSALGIAGEAFRYQQSRMGIAALALLMAYRPARLRS</sequence>
<gene>
    <name evidence="1" type="ORF">AVDCRST_MAG37-2299</name>
</gene>
<name>A0A6J4QP11_9ACTN</name>
<protein>
    <submittedName>
        <fullName evidence="1">Uncharacterized protein</fullName>
    </submittedName>
</protein>
<accession>A0A6J4QP11</accession>
<dbReference type="AlphaFoldDB" id="A0A6J4QP11"/>
<proteinExistence type="predicted"/>
<reference evidence="1" key="1">
    <citation type="submission" date="2020-02" db="EMBL/GenBank/DDBJ databases">
        <authorList>
            <person name="Meier V. D."/>
        </authorList>
    </citation>
    <scope>NUCLEOTIDE SEQUENCE</scope>
    <source>
        <strain evidence="1">AVDCRST_MAG37</strain>
    </source>
</reference>